<feature type="domain" description="SLH" evidence="4">
    <location>
        <begin position="3924"/>
        <end position="3981"/>
    </location>
</feature>
<feature type="signal peptide" evidence="3">
    <location>
        <begin position="1"/>
        <end position="28"/>
    </location>
</feature>
<dbReference type="Pfam" id="PF08428">
    <property type="entry name" value="Rib"/>
    <property type="match status" value="3"/>
</dbReference>
<protein>
    <submittedName>
        <fullName evidence="5">Rib/alpha/Esp surface antigen-like repeat protein</fullName>
    </submittedName>
</protein>
<dbReference type="PROSITE" id="PS51272">
    <property type="entry name" value="SLH"/>
    <property type="match status" value="2"/>
</dbReference>
<dbReference type="InterPro" id="IPR042229">
    <property type="entry name" value="Listeria/Bacterioides_rpt_sf"/>
</dbReference>
<evidence type="ECO:0000313" key="5">
    <source>
        <dbReference type="EMBL" id="PVY94346.1"/>
    </source>
</evidence>
<dbReference type="RefSeq" id="WP_245893762.1">
    <property type="nucleotide sequence ID" value="NZ_QEKV01000005.1"/>
</dbReference>
<evidence type="ECO:0000256" key="1">
    <source>
        <dbReference type="ARBA" id="ARBA00004196"/>
    </source>
</evidence>
<proteinExistence type="predicted"/>
<comment type="subcellular location">
    <subcellularLocation>
        <location evidence="1">Cell envelope</location>
    </subcellularLocation>
</comment>
<evidence type="ECO:0000256" key="3">
    <source>
        <dbReference type="SAM" id="SignalP"/>
    </source>
</evidence>
<evidence type="ECO:0000256" key="2">
    <source>
        <dbReference type="SAM" id="MobiDB-lite"/>
    </source>
</evidence>
<gene>
    <name evidence="5" type="ORF">C7381_10549</name>
</gene>
<feature type="domain" description="SLH" evidence="4">
    <location>
        <begin position="3982"/>
        <end position="4047"/>
    </location>
</feature>
<dbReference type="InterPro" id="IPR001119">
    <property type="entry name" value="SLH_dom"/>
</dbReference>
<sequence length="4123" mass="467106">MRKEFKTKRLLAFALALIMLITAFPLQAMSAQLNYDNIGVQKSTYINNVKPVTPAKTDKATDYIKDPKMPEIYTLYSDYLVQKDHKWKVNYQPYVASVGANATPEEQAKVNKTINLPALKGYEKPQESFDITYQSIVDAAKTGEKTGDTWQVNKEYKYEAKESSFYVKHVFQSLTDFNEYGKKDGEVEDHFGLVTGRTGSILDIQPLDESLIEGFTPEADKLTSMVPENTGGFQVEYRYNRNAYEIDYDTDGGSDLDSRLLYYGQVIPKVEVPTKKGSVFLGWKPSTELKGTVNNVAKTFAANEIIKDGAGNAIKDLDANLIVPAKDLVFTAVWKDAPKADYLIQFWTEKPDYNDKDDTLPLRDRYDYIGSRRVEDADTGLRPDLTKLDIHGITFPDLNDGRLGKAQDDKKEFERYYFLNEDLTKKQNRSKKDPNVQKSVLSTGETVYNVYYDRRVYTLYFTAANEEAFDLVGSFWPIITRDGKVIGEEGSPYKVDVRFNQSLDKIWPKDPEVSNLPPGSGDPEGDTGLIGWTINNNAGEQAYRDTPPYRLSAEDFIDSQDVVGTGEFEGFGHSDQIPIGENKTKERDKYEISLGSTSYEKTVVHHIDIIKDDFEGKEQIDYDMSYWKSDTSTVEYAFGLPHLQGFTLKKERRPAEWIGLKKGHVGNWDAYKTFDELNAERNKKTPFRSDADKIEYIDKFPWGKKSFKGVNAYNHANYTRNKYKLKLNNDPKTIKNDNEYTDGINRFDVFYEMSLNDLQLDTNKKPERPAWVPENREFKGWATDPAGENLLKDGNETKLHYDQFLFAKWGEPDYKWKVTIDPDGGTMKNITVEDLIFRRNEYHNLNKSAVKEANDGNKQIFTVNHREKLNKVQAPKRKGYDFLGWQVIRHNEDGSVDTSYRNKYGVPELYAFGNDVVGDVYIKAIWLANNKIDVPVYHHFIDKDGNEIIKPKKFVIEDARAKYYTAATATEQNQDWILMPHEELMDLPDENKVKQDYIKYNEHHKFDNTDIHSLKVEPLFILGEDGNSKPNQKAEFNEFHFYYRRFKTRDYKVNYLDKKAKDKIDEIIKNTDTVDAKKEAIKAILKTNSIIPQEEVASRNRHYDARNYRHVPGWKLASDPQQQLFYNLDETTGEFKGINGTGLDEIFFYYEDVRVIDVPGNEPPPEGYVRITFKADKGGAFTDKNGNPKTELYYDVIKGLKSDLLVVPQELEKGVVKEEGKYNITPDNGKKFIKWDEKPLLNSNTIIENTKKDYYVFTAKFEWSGLSAKGLVITEAFEDPNNTWTNDFAPKIEDLNKQLEWKEKDVVKPLPTGTKIEFFDEDGNELKTDEDVYNLVNEKNALDKDELVRTVNIKAKVTFPDKKEPQELDIPVKVYKNVYEALTTGEKPLFLSEAEKGDLRDVTGNYVMVTVAPTGELKNKDNKVYYVNKNAWVEIPELQADGTSFINWTADKEAQNENQEANGKFDFTKRHKFTEVTVISPRFSQTNELVVHESYKDGDTWVNDFIASELTEKKLKEAVQVKDAKGKAMALGTEDKIAIVDDAGKAYANDDALKDALYDKLQEKDNDGMPSRIEKIKVRVSFKDGTSQIVEIPVKVIKNIYEAKTLTEKPYYVPDGYVKVTVDPTTKATDPQKTYYYVNPDAKVVIPGNDPTGVDPNKFIKWIIDGTDTEYKLSENPRHQFVRDTTIKAIYSEDVIPQEGNDKPDGVPDYFVKVTFVETDKGTLDGAKVYWVNSKVEVTIPVAKPVGKQYFTFKEWKMGADASGAVYNPKTPTKFTNPETIITATYDEEANIIPYDPSATDPMQRPDGYVRVSFAAQEGITLTENKAYYVKKNAGILLGDKELVKPNLAVKTGYKNDKSKEWDKDDTLEIKDKDVVVIATATHLDPVIPQKYINGSDKPTGYVTVTFVADKNGEIRDKNDTKIDKKVYYVNPNEYVRLDAPKPVGNTGYDFVAWSKENVQGEFSIENFIKYTEDTTIKAMFNQKDDVYPKLKDDESDKPAGYVKVTFEIIGNLGKIADKEVKTYYVNPDKLVSLKAPKTVDGTGYIFDGWRFEPNTTAEKIDPADRKQYKEETIIYGSFKELDDIIPATNGNGSANMQPVDYVVVLFVGGEHANKVDGQVKYFVNPKAGKKIKDLQKPKITPDTGWKHSGWDKDDETEIKGYMFVIAKYEAIKPVIPALKEDGTPNDKPDGYVKVTFKAGQNGKIKDKNGNPIAELVYYVNPNEYVQLDAPETEGNTDYKFGSWSSDDKFFSLDNFIRYEKDTTITANFNPKKDVIPKTKPDESEKLDGYVTVNFVLEQKDGKDAGKIKAGETITYFVAPNKLVTIDPPDIEVYIGYTFVEWKPDTTKARQYGADTTVKGTFEKLDDIINTKNPDGTVNPKPEGYATVRFLKGDHGVLDGQTTFYVNPNAGKRLEDLKPGAINIVPDYTFYFDSWDMPLTTTITTNLVVTAKYQQHPDIIKAGPADTAPAGYVVIIFETDGNGTITGNIEYEKDKTNPAKNETEIVYFVNPKKGIKLANLEEGGAPTDKQLAVPSTTPNDKYQFEKWHTAIDADTPIIRGRVHIAIFKPKEVKLIYDANGATKGTAPAEVTVDYGTSVRLAHQGDLEKKDARFAGWIIDRKDYKVGDQITLIKDTTAYAKWTTDDTIIKYDPNATDPTPRPDDTYARVTFAVDNGLELKEFKAYYVKKDAGKKLGDTELVKPGYSEEIGYKFDKWDKNDNLEITRDVLVTAKAIKLDTAIPETKEDGTPNDKPTGYKEVVFKVEDANKGMLEGVTKFYVNPTEYVTINPPTAKAKTGYEFGGWNKDATRPTVYKEDLTTITASFNDLKAVIPKTNPDGTENKKPADYKTVTFVIEGRGGDIRAGEVKVYYVNPEEEVKVPQPKTLADTGYEFVMWDKDTTTDKKYTEDTTVKGNFKKLDDIIPSTDGTGQANAKPDGYVKVTFDKGEHGKEIKGQTVYYVNPKAGIKLGNLDIAKPTVTAETGYKFTKWDRNDTEEIKDNITVTAQYEELLDVIEKDNPQGGENKKPEGYITVTFSTEANGKIKDTADTKTKLVYLNPNKAHVLRPYAPDVTPNTGYDFADWDTPIDKKIQYDDGDVIKALYNIKGDVIPQEKTDGSDKPEGYLTVTFVKGDHGELEGKTIYYVNPNKKVTVPAPKVNASVGYKFRDWNEELTQTFTAINTIITAQYDPLDDIIEQEKTDGSDKPEGYFTVTFLADSNGSLVGKTVYYVKPNVDIDLTNTANGITKKANVGYTKDGGTWNPIIESKKYAADETYTFTFKPLADVIEKIDENTKKPDGYVTVKLIPTAKATDETKADKVYFVNPKAEVTIINKPEGKKEKINEIEYTYTFTGWTVTRGTIASWTDENINGQFTQETEITAKYSTKVDMGEVLPSPVPKKDAVTAKGDTPNAEDLIKNIPGSENNPLPEGTEINYTDDGKPDVNNPGKTTAKVEVKYPNGKTVVVEVPLTVVDHVVPQIGVEDGDKPLVPDSYVKVTVDTTDKATPNTMFTKVFWVKPGVTVTIPGILAPTGKPETDTNGVTNTNNFKKWKLVGSNPEKFYENEITDTFTAKESTILATYEQDKNVEPQAKDDQWIPQGHTPDPKDFINNPYNDKDPKNKDNLPPGTKFEFVPGTEPDTREPGENKQTTIKVIYPNGEVKEVPVIYNVSGDVVEQTDPNKKPDVPDNFVKVTVDTTELATRDSYYVKTYWVNPDRMVKIPTEKPKGIKDDKDNRVWLFDYWQADSKSGEGTRYRDVIEDRFTEDTYIKAYYYKADIPEPGSDYVVTDVNVLPNEDEYRSKITPPDGKKIDYVTILDQPDVSKAGNRTQAEVKVVYTDGTSSTVTVKVYVQRPGETNTRIVYRDKIVEKEKIVEKIIKIKDNQRLKEVRFMQGFEGKFRPHDGLTRAEAAQILANALKQDGYKYNPAYPINYKDVKQKWYTQAIVITTQANVFKGYDDGYFRPEEKISRAEWIATLKRFQQLKDADGNRMGLKANHWATREVEAAYEEGWLQIYTNGNAKFNANEPITREEVAAVTNKAFGRLIDRTYIRRNDKSVINYKDINPSMWSYVDILCASNSFIRDENFYMSHGIEYINSMTNSIEGTIIFNVQLKNLEIIQDKFQRYLR</sequence>
<comment type="caution">
    <text evidence="5">The sequence shown here is derived from an EMBL/GenBank/DDBJ whole genome shotgun (WGS) entry which is preliminary data.</text>
</comment>
<feature type="chain" id="PRO_5039471541" evidence="3">
    <location>
        <begin position="29"/>
        <end position="4123"/>
    </location>
</feature>
<feature type="region of interest" description="Disordered" evidence="2">
    <location>
        <begin position="3393"/>
        <end position="3426"/>
    </location>
</feature>
<dbReference type="Gene3D" id="2.60.40.4270">
    <property type="entry name" value="Listeria-Bacteroides repeat domain"/>
    <property type="match status" value="2"/>
</dbReference>
<dbReference type="Proteomes" id="UP000245793">
    <property type="component" value="Unassembled WGS sequence"/>
</dbReference>
<organism evidence="5 6">
    <name type="scientific">Ezakiella coagulans</name>
    <dbReference type="NCBI Taxonomy" id="46507"/>
    <lineage>
        <taxon>Bacteria</taxon>
        <taxon>Bacillati</taxon>
        <taxon>Bacillota</taxon>
        <taxon>Tissierellia</taxon>
        <taxon>Ezakiella</taxon>
    </lineage>
</organism>
<keyword evidence="3" id="KW-0732">Signal</keyword>
<evidence type="ECO:0000259" key="4">
    <source>
        <dbReference type="PROSITE" id="PS51272"/>
    </source>
</evidence>
<dbReference type="EMBL" id="QEKV01000005">
    <property type="protein sequence ID" value="PVY94346.1"/>
    <property type="molecule type" value="Genomic_DNA"/>
</dbReference>
<dbReference type="Pfam" id="PF09479">
    <property type="entry name" value="Flg_new"/>
    <property type="match status" value="5"/>
</dbReference>
<name>A0A2U1E320_9FIRM</name>
<keyword evidence="6" id="KW-1185">Reference proteome</keyword>
<dbReference type="Pfam" id="PF00395">
    <property type="entry name" value="SLH"/>
    <property type="match status" value="2"/>
</dbReference>
<dbReference type="InterPro" id="IPR013378">
    <property type="entry name" value="InlB-like_B-rpt"/>
</dbReference>
<accession>A0A2U1E320</accession>
<feature type="region of interest" description="Disordered" evidence="2">
    <location>
        <begin position="3583"/>
        <end position="3642"/>
    </location>
</feature>
<evidence type="ECO:0000313" key="6">
    <source>
        <dbReference type="Proteomes" id="UP000245793"/>
    </source>
</evidence>
<dbReference type="GO" id="GO:0030313">
    <property type="term" value="C:cell envelope"/>
    <property type="evidence" value="ECO:0007669"/>
    <property type="project" value="UniProtKB-SubCell"/>
</dbReference>
<reference evidence="5 6" key="1">
    <citation type="submission" date="2018-04" db="EMBL/GenBank/DDBJ databases">
        <title>Genomic Encyclopedia of Type Strains, Phase IV (KMG-IV): sequencing the most valuable type-strain genomes for metagenomic binning, comparative biology and taxonomic classification.</title>
        <authorList>
            <person name="Goeker M."/>
        </authorList>
    </citation>
    <scope>NUCLEOTIDE SEQUENCE [LARGE SCALE GENOMIC DNA]</scope>
    <source>
        <strain evidence="5 6">DSM 20705</strain>
    </source>
</reference>
<feature type="compositionally biased region" description="Basic and acidic residues" evidence="2">
    <location>
        <begin position="3583"/>
        <end position="3592"/>
    </location>
</feature>
<dbReference type="InterPro" id="IPR059115">
    <property type="entry name" value="Rib"/>
</dbReference>